<dbReference type="InParanoid" id="A0A151ZF18"/>
<comment type="catalytic activity">
    <reaction evidence="1">
        <text>Thiol-dependent hydrolysis of ester, thioester, amide, peptide and isopeptide bonds formed by the C-terminal Gly of ubiquitin (a 76-residue protein attached to proteins as an intracellular targeting signal).</text>
        <dbReference type="EC" id="3.4.19.12"/>
    </reaction>
</comment>
<dbReference type="EC" id="3.4.19.12" evidence="2"/>
<dbReference type="Pfam" id="PF20255">
    <property type="entry name" value="DUF6606"/>
    <property type="match status" value="1"/>
</dbReference>
<dbReference type="Proteomes" id="UP000076078">
    <property type="component" value="Unassembled WGS sequence"/>
</dbReference>
<feature type="coiled-coil region" evidence="7">
    <location>
        <begin position="632"/>
        <end position="666"/>
    </location>
</feature>
<feature type="coiled-coil region" evidence="7">
    <location>
        <begin position="1555"/>
        <end position="1582"/>
    </location>
</feature>
<dbReference type="PANTHER" id="PTHR13367">
    <property type="entry name" value="UBIQUITIN THIOESTERASE"/>
    <property type="match status" value="1"/>
</dbReference>
<feature type="coiled-coil region" evidence="7">
    <location>
        <begin position="2870"/>
        <end position="2904"/>
    </location>
</feature>
<feature type="domain" description="DUF6606" evidence="10">
    <location>
        <begin position="6"/>
        <end position="298"/>
    </location>
</feature>
<keyword evidence="3" id="KW-0645">Protease</keyword>
<protein>
    <recommendedName>
        <fullName evidence="2">ubiquitinyl hydrolase 1</fullName>
        <ecNumber evidence="2">3.4.19.12</ecNumber>
    </recommendedName>
</protein>
<dbReference type="InterPro" id="IPR027417">
    <property type="entry name" value="P-loop_NTPase"/>
</dbReference>
<dbReference type="InterPro" id="IPR022099">
    <property type="entry name" value="DUF3638"/>
</dbReference>
<evidence type="ECO:0000256" key="5">
    <source>
        <dbReference type="ARBA" id="ARBA00022801"/>
    </source>
</evidence>
<dbReference type="OMA" id="DIMHTPM"/>
<sequence length="3175" mass="368100">MDQRVLKHLFLPRKLSNKWTDSDDLAEFECVHWFNNFINSMDRNLIEQQSKNISTGLEIVKLSVDFFYNCILGAGTPSGLESKNVSKPEPPSVLYLQDTIKQWFIKHQFPLVMYIAQSNCYLVIYKDLQLQQQQVNPLVRVSVIPIYPPFEKTFTIEHLKAKISMPMVNYLVHIDQVLEVVFLENLVFLRDLAQPLPISCYKVYKSGGETIELKYPPKQNAITEWLMSNVTVGPAPSTETFYKSVSTLVYNDNRPWKRSPMWIGLKATIQFILSLYTTPTEYKMIYKLIMLNFYSHVIQRVHTNEAKHESFSDQHERLLKLANRMQKLEATRGTVPDQGQFYTISMNSCSNVIKTVSQDNYTQWETQCKLDHDSNQLSQHIDNIFSVKFANSVNHKFPNLVEYIKRITEEYAKSVVRPDHLKHPPHVFTLQWDPQSRGDKIPYLLTSITGWFINFLNKKLTLQMDKSMFLHCFEKVVLSVLWPQRKSLYSSNNTANALIYLLKNYSVAGMELYKNNPKLYSKMVLTCLVLVALVDRVPLEKHSKDQASLYYEYPPYVNISSLRRLLLEYRYEYQVLEQVELYFSERYRNCDSKLDIYSISSEGFACRWAKAYLQNQLLTRQIEDGKGKESKLLELNTRKSVASKRINTIENELQEVNQLTKQSRARYIHLTGELNRLKKDVILVFEEALPSDDTDQNIVIFDQFIPDDYVYIMDSFAILSTLFASPTSIKFQEFWSSKSNTAVRHVKLYSLTKSFINSHYRSDKLMTVLPNDVIKPCGRKVTGFCIEEGKVDIPSLNQWDLSIHSFEIEKTIQWMIQEDEVDENTVMAKQYMCPTKIMNPDQFVDFGLMRAGGNLQFRNIARALEGQRLDFNQLETYQLIQQMIYQVGPTIQLSTDVTMDGHSSSQWKQRPWKIDIDDSSVKLVITRSIVKHLPSISTNYDSRYILLTYIKLLIYMANISSNEINATEIKQALIMCRDIAQNWMKILKQLIADVLKNNSEKESKILKTNLVYACICSLLTYDTYIQENITPKATIDYIRSMVYLNSSTIMSTNGQPMLSNESDNIPTFQHLLKDCQRISLNRYQIINHFILTDTTDGNILTQFVNEFWGGTPVGSKFSQWEKYTEDGNNWWYNKFTRPDDKQSLFIQLNTQTGQFLIDGSPISRLPTEIEQSPAYQRIFGYSILEVQSNGYQRWKTSHPHYGRYYEFFTQKSKNGLVVILEEILETSSVKLLLPNTKFQLPKAFIENYSHWLDIKNNIIEFRPISFVEYNQHHNYQYNIATGEIQSTENLNVKLMDIHSHEFKSIDSLFKRIEEATNIHVFIHQDNGDIKIHLPRYSLDFLLNYKDHTINCSQYPGFFISPNQYTGTLIGLHSTLVLSHIGDTTFRKLLVPNSALSLIKGTRGKKSAETVNHHQQTKSDINKLRNPPLFCYDIDDEFSLLRSNDILPQLFLTYLHGVTSSTLPDPFTGITGAESAIQALKHYQSNIPFTEECLEMLNDIGELSPKRSSYPPGMANPVLQYAKFNKFMHPSISGESFKLLSNHIIQTNNEISFLYAKNVKEKKEQADEEKVKMENNLTLLEVHYQRSVCNLSPLATIEVGCLSSRKHVIFTQYPIAPYSSEIQTLSNKFENTVDTLPQRYLKDWLLNRENGSLHGPPSIGSEPIEKVSDLPVNILPRPMWFTLYTLAKDVVDFRLSRQKFKYFCTFMQWHWLNSNHKGAVTPKHYFECLIQLSRCSKLLSAPHHTVWVHPLDTCNHGAILDKIKKGTIFKNTHTKIEIQQFQNNLFNIFTNNACWKMYAFGVAPIVAIPPLNEHACIKHELNGNLKNLIETYIANRDLKLFALEMDTILEIRFFEEEIPLTPLALVKHLEYPSFKSDYKVESVRTKRYTEVPYPNYFSNLWETGYDVNIENVFASCLVTLTTKSEISSRCSVFLENIPNRDKLMGDYIYKDLQSSLSTLVEKFKDQKQHDLTENHQTQLITIGKYIIQLSNEIWSLILQSFSSTNQVDNVFKMVGLLNETSKINIYNYFKSEIDEQSSDDFSPLFKCIGAYILLKSYLAKVKRCLSRSREDVIKELETSRMNRNWKPKDYPEWLLFELEQDIMIRDIQSKIAIDLINSQVNICTQLQMGEGKTSVILPLMCLALSRKRMVVRVNVLPSLLETSRDDIIRRMGGILNRKLYIFPYQRDRDYLAVQSVQTLLFQLEECKSHNGIILSTPEYNLSFLLKWKLKFEDESKNMKPIIDWYNQYIFDILDESDELLSHKYQLLYPIGYKLPLDGGNQRWSIIQNICLTLKKYAPVLIQGLHMSVEYNSKYPSAFPVFTILDQAQGKLLVNRLLEVIIDQKLLDSEKKAILIEMASKEKYNHSHFEKLLKLNDSNFKYLALMYRGLFLYGVLLHSLQKIPTKDYGFASTTRTRLAVPYRAKDTPSERAEYGHPDIALVLTHFAYYNQGLTYEQFVQVIEYLTIKEKHQAKAIYTSWVEEEVTVPDHYKSITCIAISNSSLMKALYQIFRFNMLVINFYLSSLVLPYETKAYPEKLFANAWDITAHKKYPTTGFSGTNDTSCLLPLTIEQKDLKELKYTNFEVIKYILSQSNNDQVEMVNKDTIFNQLITNKHKPRVLIDTGALMIGKSNLQVAKDWLKQSDPTLIDGALYFDESNVLSAIDRSGRKYTFYLSPFVQQLDRVVVYLDDYHTRGVDIKFPIGTHACVTVGAQLTKEKLLQGILRLRKFGRGQTVSFFVSDQLSIYLNNTLPTVEMILNFVINNTIQSITNAFQSWSLQGIMYTRTSSASQLFSRYPKIFRSLSTFPEILKLEDMYSHDYFKSNLSVVIDTSVAASDQQFAKCIESLNDPIIKNMLLRENSRLLKQITKKAQELVSDVEVYSNMMDEEQEREFEIEEEIERETQLPGQKHPLEPEMTANLMEMVKDSTVPLDPKWIPHISVLYQQTSLSKCFESQAWSTSIRVSNDFLNTIRRKPTLAIDQFIKIPNFLLFIWSQVPQAIFISQYEANILLPIITATPLDDVTCSMHQLAPQLDKQQDNLFQTLHTPLPQYVQSLNEQSLSLLHNIANQLSILIGSKYFPSHQLSNIYSILGILELDNKSLQYLINKYPKTVASTGFVKDKLTKPQEIPDIIWAKATKSKFKLDPNEFIQNNLTLRRVHSIMYSDIESIFKLNQLK</sequence>
<dbReference type="PANTHER" id="PTHR13367:SF33">
    <property type="entry name" value="P-LOOP CONTAINING NUCLEOSIDE TRIPHOSPHATE HYDROLASE PROTEIN"/>
    <property type="match status" value="1"/>
</dbReference>
<comment type="caution">
    <text evidence="11">The sequence shown here is derived from an EMBL/GenBank/DDBJ whole genome shotgun (WGS) entry which is preliminary data.</text>
</comment>
<proteinExistence type="predicted"/>
<dbReference type="STRING" id="361077.A0A151ZF18"/>
<feature type="domain" description="DUF3638" evidence="8">
    <location>
        <begin position="2082"/>
        <end position="2297"/>
    </location>
</feature>
<evidence type="ECO:0000256" key="6">
    <source>
        <dbReference type="ARBA" id="ARBA00022807"/>
    </source>
</evidence>
<feature type="domain" description="DUF3645" evidence="9">
    <location>
        <begin position="2411"/>
        <end position="2442"/>
    </location>
</feature>
<evidence type="ECO:0000259" key="9">
    <source>
        <dbReference type="Pfam" id="PF12359"/>
    </source>
</evidence>
<keyword evidence="4" id="KW-0833">Ubl conjugation pathway</keyword>
<keyword evidence="6" id="KW-0788">Thiol protease</keyword>
<dbReference type="InterPro" id="IPR051346">
    <property type="entry name" value="OTU_Deubiquitinase"/>
</dbReference>
<keyword evidence="5" id="KW-0378">Hydrolase</keyword>
<evidence type="ECO:0000313" key="11">
    <source>
        <dbReference type="EMBL" id="KYQ92558.1"/>
    </source>
</evidence>
<evidence type="ECO:0000259" key="8">
    <source>
        <dbReference type="Pfam" id="PF12340"/>
    </source>
</evidence>
<dbReference type="InterPro" id="IPR046541">
    <property type="entry name" value="DUF6606"/>
</dbReference>
<evidence type="ECO:0000256" key="1">
    <source>
        <dbReference type="ARBA" id="ARBA00000707"/>
    </source>
</evidence>
<dbReference type="OrthoDB" id="2684236at2759"/>
<gene>
    <name evidence="11" type="ORF">DLAC_06549</name>
</gene>
<evidence type="ECO:0000256" key="3">
    <source>
        <dbReference type="ARBA" id="ARBA00022670"/>
    </source>
</evidence>
<evidence type="ECO:0000256" key="7">
    <source>
        <dbReference type="SAM" id="Coils"/>
    </source>
</evidence>
<dbReference type="Pfam" id="PF12359">
    <property type="entry name" value="DUF3645"/>
    <property type="match status" value="1"/>
</dbReference>
<dbReference type="GO" id="GO:0004843">
    <property type="term" value="F:cysteine-type deubiquitinase activity"/>
    <property type="evidence" value="ECO:0007669"/>
    <property type="project" value="UniProtKB-EC"/>
</dbReference>
<accession>A0A151ZF18</accession>
<reference evidence="11 12" key="1">
    <citation type="submission" date="2015-12" db="EMBL/GenBank/DDBJ databases">
        <title>Dictyostelia acquired genes for synthesis and detection of signals that induce cell-type specialization by lateral gene transfer from prokaryotes.</title>
        <authorList>
            <person name="Gloeckner G."/>
            <person name="Schaap P."/>
        </authorList>
    </citation>
    <scope>NUCLEOTIDE SEQUENCE [LARGE SCALE GENOMIC DNA]</scope>
    <source>
        <strain evidence="11 12">TK</strain>
    </source>
</reference>
<dbReference type="SUPFAM" id="SSF52540">
    <property type="entry name" value="P-loop containing nucleoside triphosphate hydrolases"/>
    <property type="match status" value="1"/>
</dbReference>
<evidence type="ECO:0000256" key="4">
    <source>
        <dbReference type="ARBA" id="ARBA00022786"/>
    </source>
</evidence>
<evidence type="ECO:0000313" key="12">
    <source>
        <dbReference type="Proteomes" id="UP000076078"/>
    </source>
</evidence>
<evidence type="ECO:0000259" key="10">
    <source>
        <dbReference type="Pfam" id="PF20255"/>
    </source>
</evidence>
<dbReference type="EMBL" id="LODT01000029">
    <property type="protein sequence ID" value="KYQ92558.1"/>
    <property type="molecule type" value="Genomic_DNA"/>
</dbReference>
<organism evidence="11 12">
    <name type="scientific">Tieghemostelium lacteum</name>
    <name type="common">Slime mold</name>
    <name type="synonym">Dictyostelium lacteum</name>
    <dbReference type="NCBI Taxonomy" id="361077"/>
    <lineage>
        <taxon>Eukaryota</taxon>
        <taxon>Amoebozoa</taxon>
        <taxon>Evosea</taxon>
        <taxon>Eumycetozoa</taxon>
        <taxon>Dictyostelia</taxon>
        <taxon>Dictyosteliales</taxon>
        <taxon>Raperosteliaceae</taxon>
        <taxon>Tieghemostelium</taxon>
    </lineage>
</organism>
<dbReference type="GO" id="GO:0006508">
    <property type="term" value="P:proteolysis"/>
    <property type="evidence" value="ECO:0007669"/>
    <property type="project" value="UniProtKB-KW"/>
</dbReference>
<dbReference type="Pfam" id="PF12340">
    <property type="entry name" value="DUF3638"/>
    <property type="match status" value="1"/>
</dbReference>
<name>A0A151ZF18_TIELA</name>
<dbReference type="InterPro" id="IPR022105">
    <property type="entry name" value="DUF3645"/>
</dbReference>
<keyword evidence="12" id="KW-1185">Reference proteome</keyword>
<keyword evidence="7" id="KW-0175">Coiled coil</keyword>
<evidence type="ECO:0000256" key="2">
    <source>
        <dbReference type="ARBA" id="ARBA00012759"/>
    </source>
</evidence>